<name>X0STH3_9ZZZZ</name>
<reference evidence="1" key="1">
    <citation type="journal article" date="2014" name="Front. Microbiol.">
        <title>High frequency of phylogenetically diverse reductive dehalogenase-homologous genes in deep subseafloor sedimentary metagenomes.</title>
        <authorList>
            <person name="Kawai M."/>
            <person name="Futagami T."/>
            <person name="Toyoda A."/>
            <person name="Takaki Y."/>
            <person name="Nishi S."/>
            <person name="Hori S."/>
            <person name="Arai W."/>
            <person name="Tsubouchi T."/>
            <person name="Morono Y."/>
            <person name="Uchiyama I."/>
            <person name="Ito T."/>
            <person name="Fujiyama A."/>
            <person name="Inagaki F."/>
            <person name="Takami H."/>
        </authorList>
    </citation>
    <scope>NUCLEOTIDE SEQUENCE</scope>
    <source>
        <strain evidence="1">Expedition CK06-06</strain>
    </source>
</reference>
<dbReference type="InterPro" id="IPR046534">
    <property type="entry name" value="DUF6599"/>
</dbReference>
<accession>X0STH3</accession>
<dbReference type="Pfam" id="PF20244">
    <property type="entry name" value="DUF6599"/>
    <property type="match status" value="1"/>
</dbReference>
<organism evidence="1">
    <name type="scientific">marine sediment metagenome</name>
    <dbReference type="NCBI Taxonomy" id="412755"/>
    <lineage>
        <taxon>unclassified sequences</taxon>
        <taxon>metagenomes</taxon>
        <taxon>ecological metagenomes</taxon>
    </lineage>
</organism>
<feature type="non-terminal residue" evidence="1">
    <location>
        <position position="1"/>
    </location>
</feature>
<evidence type="ECO:0000313" key="1">
    <source>
        <dbReference type="EMBL" id="GAF79237.1"/>
    </source>
</evidence>
<dbReference type="EMBL" id="BARS01005821">
    <property type="protein sequence ID" value="GAF79237.1"/>
    <property type="molecule type" value="Genomic_DNA"/>
</dbReference>
<comment type="caution">
    <text evidence="1">The sequence shown here is derived from an EMBL/GenBank/DDBJ whole genome shotgun (WGS) entry which is preliminary data.</text>
</comment>
<dbReference type="AlphaFoldDB" id="X0STH3"/>
<gene>
    <name evidence="1" type="ORF">S01H1_11425</name>
</gene>
<proteinExistence type="predicted"/>
<protein>
    <submittedName>
        <fullName evidence="1">Uncharacterized protein</fullName>
    </submittedName>
</protein>
<sequence>DAEAVSLFGPSFGYRTVNALYFVGGKYYIELVGSSESEELFNAISQVAKNVQNDLAPTGTEIPQFSYFPRQGLIAETIKLYISDGFGFGDWTDVFTGQYKINEEVVTVFFSDCGDDRTAKTVAENYYNFSIGSGGTEKESKQLPGKIIDIFGATEIVFAAGRFVAGVHEADNEAAAIKAAIMLKDNLTKAPVK</sequence>